<evidence type="ECO:0000313" key="11">
    <source>
        <dbReference type="Proteomes" id="UP000619260"/>
    </source>
</evidence>
<dbReference type="InterPro" id="IPR043129">
    <property type="entry name" value="ATPase_NBD"/>
</dbReference>
<dbReference type="CDD" id="cd00200">
    <property type="entry name" value="WD40"/>
    <property type="match status" value="1"/>
</dbReference>
<dbReference type="EMBL" id="BOPF01000048">
    <property type="protein sequence ID" value="GIJ51408.1"/>
    <property type="molecule type" value="Genomic_DNA"/>
</dbReference>
<dbReference type="InterPro" id="IPR036322">
    <property type="entry name" value="WD40_repeat_dom_sf"/>
</dbReference>
<dbReference type="InterPro" id="IPR013126">
    <property type="entry name" value="Hsp_70_fam"/>
</dbReference>
<dbReference type="PROSITE" id="PS00678">
    <property type="entry name" value="WD_REPEATS_1"/>
    <property type="match status" value="1"/>
</dbReference>
<comment type="caution">
    <text evidence="10">The sequence shown here is derived from an EMBL/GenBank/DDBJ whole genome shotgun (WGS) entry which is preliminary data.</text>
</comment>
<comment type="similarity">
    <text evidence="1">Belongs to the heat shock protein 70 family.</text>
</comment>
<keyword evidence="4" id="KW-0547">Nucleotide-binding</keyword>
<keyword evidence="11" id="KW-1185">Reference proteome</keyword>
<feature type="compositionally biased region" description="Low complexity" evidence="9">
    <location>
        <begin position="449"/>
        <end position="458"/>
    </location>
</feature>
<dbReference type="Gene3D" id="3.90.640.10">
    <property type="entry name" value="Actin, Chain A, domain 4"/>
    <property type="match status" value="1"/>
</dbReference>
<dbReference type="PROSITE" id="PS50082">
    <property type="entry name" value="WD_REPEATS_2"/>
    <property type="match status" value="5"/>
</dbReference>
<protein>
    <recommendedName>
        <fullName evidence="12">Hsp70 family protein</fullName>
    </recommendedName>
</protein>
<dbReference type="InterPro" id="IPR018181">
    <property type="entry name" value="Heat_shock_70_CS"/>
</dbReference>
<dbReference type="Proteomes" id="UP000619260">
    <property type="component" value="Unassembled WGS sequence"/>
</dbReference>
<accession>A0A8J3YVQ6</accession>
<gene>
    <name evidence="10" type="ORF">Val02_82940</name>
</gene>
<feature type="region of interest" description="Disordered" evidence="9">
    <location>
        <begin position="437"/>
        <end position="482"/>
    </location>
</feature>
<evidence type="ECO:0000256" key="5">
    <source>
        <dbReference type="ARBA" id="ARBA00022840"/>
    </source>
</evidence>
<evidence type="ECO:0000256" key="4">
    <source>
        <dbReference type="ARBA" id="ARBA00022741"/>
    </source>
</evidence>
<evidence type="ECO:0000256" key="3">
    <source>
        <dbReference type="ARBA" id="ARBA00022737"/>
    </source>
</evidence>
<dbReference type="SMART" id="SM00320">
    <property type="entry name" value="WD40"/>
    <property type="match status" value="7"/>
</dbReference>
<evidence type="ECO:0000256" key="1">
    <source>
        <dbReference type="ARBA" id="ARBA00007381"/>
    </source>
</evidence>
<dbReference type="AlphaFoldDB" id="A0A8J3YVQ6"/>
<dbReference type="Pfam" id="PF00012">
    <property type="entry name" value="HSP70"/>
    <property type="match status" value="1"/>
</dbReference>
<proteinExistence type="inferred from homology"/>
<dbReference type="InterPro" id="IPR015943">
    <property type="entry name" value="WD40/YVTN_repeat-like_dom_sf"/>
</dbReference>
<evidence type="ECO:0000256" key="6">
    <source>
        <dbReference type="ARBA" id="ARBA00023016"/>
    </source>
</evidence>
<feature type="repeat" description="WD" evidence="8">
    <location>
        <begin position="525"/>
        <end position="566"/>
    </location>
</feature>
<evidence type="ECO:0000256" key="7">
    <source>
        <dbReference type="ARBA" id="ARBA00023186"/>
    </source>
</evidence>
<evidence type="ECO:0000256" key="9">
    <source>
        <dbReference type="SAM" id="MobiDB-lite"/>
    </source>
</evidence>
<keyword evidence="5" id="KW-0067">ATP-binding</keyword>
<evidence type="ECO:0008006" key="12">
    <source>
        <dbReference type="Google" id="ProtNLM"/>
    </source>
</evidence>
<dbReference type="SUPFAM" id="SSF50978">
    <property type="entry name" value="WD40 repeat-like"/>
    <property type="match status" value="1"/>
</dbReference>
<dbReference type="RefSeq" id="WP_203904813.1">
    <property type="nucleotide sequence ID" value="NZ_BOPF01000048.1"/>
</dbReference>
<dbReference type="GO" id="GO:0140662">
    <property type="term" value="F:ATP-dependent protein folding chaperone"/>
    <property type="evidence" value="ECO:0007669"/>
    <property type="project" value="InterPro"/>
</dbReference>
<dbReference type="PROSITE" id="PS01036">
    <property type="entry name" value="HSP70_3"/>
    <property type="match status" value="1"/>
</dbReference>
<sequence>MRGAAYQLGIDLGSSTTVAVVRGADGLVRPLLFDGSPLLSSGVFAGPDGILTGADAERAAVAQPAGLEANPKRCVDDENVWLGDRAYPVADLLGAILARVLAEARRVTGGEPEHVVLTHPAGWGATRLAVLSEAARRGGLGAFGLVPEPVAAAYHFAFTQRRRIEPGQTLLVYDLGAGTFDVSAVRATADGFEIVGSAGLVDVGGLDLDAAVVAYARAATAGAVHEWQRLDAPANAADRQARYVLWRGARAVKEQLSRHPTADLQVPLVDTGVRVVRDELEAMATPFLDRTVECVRGLLRESRLTGADLSAIFLVGGSTRVPLIATMLHRAFGVAPTVLDQPELVVAEGSLHGLAAVRPDAAAGTAEAAAAPGTAAPSAVAPGVTAAWPAYGPDLAGQVPVPAPTPARRPRGRLLVAGGVAALLLASAGAVTAYNAAASRGEKSGRKTSSTGPASAPRSPGPAGPGVSGAPQAAGDPKGQALGGHTDIVSAVAFSPDSAALATASNDRTVLLWSVASPDRPRFTLGGHNDSVLSLAYNPKAESLATGSGDGTARIWTLHNNQTLRTLSGQSIAVWSVAFSPDGKTLATGGDNGSIRLWDAGTGAFQRDLTGHTQSAHGLAFSPDGKTLASTAHDNTLRLWNVATGAQKSVYEDSASSGVAFSPDGKYLAAVTGDEGLRVRDAASGAEVRVIRADFGAAVDAVAFSADGKRMAVATDKGTIALYTVADWRAVGSLTGPTQSIRSVAFSPDGKFLAAGCVDRNAWLWRL</sequence>
<feature type="repeat" description="WD" evidence="8">
    <location>
        <begin position="482"/>
        <end position="523"/>
    </location>
</feature>
<keyword evidence="2 8" id="KW-0853">WD repeat</keyword>
<dbReference type="PRINTS" id="PR00320">
    <property type="entry name" value="GPROTEINBRPT"/>
</dbReference>
<dbReference type="InterPro" id="IPR001680">
    <property type="entry name" value="WD40_rpt"/>
</dbReference>
<keyword evidence="7" id="KW-0143">Chaperone</keyword>
<dbReference type="Gene3D" id="2.130.10.10">
    <property type="entry name" value="YVTN repeat-like/Quinoprotein amine dehydrogenase"/>
    <property type="match status" value="2"/>
</dbReference>
<dbReference type="PANTHER" id="PTHR22847:SF637">
    <property type="entry name" value="WD REPEAT DOMAIN 5B"/>
    <property type="match status" value="1"/>
</dbReference>
<dbReference type="Gene3D" id="3.30.420.40">
    <property type="match status" value="2"/>
</dbReference>
<dbReference type="SUPFAM" id="SSF53067">
    <property type="entry name" value="Actin-like ATPase domain"/>
    <property type="match status" value="2"/>
</dbReference>
<dbReference type="PRINTS" id="PR00301">
    <property type="entry name" value="HEATSHOCK70"/>
</dbReference>
<evidence type="ECO:0000256" key="8">
    <source>
        <dbReference type="PROSITE-ProRule" id="PRU00221"/>
    </source>
</evidence>
<evidence type="ECO:0000256" key="2">
    <source>
        <dbReference type="ARBA" id="ARBA00022574"/>
    </source>
</evidence>
<dbReference type="Pfam" id="PF00400">
    <property type="entry name" value="WD40"/>
    <property type="match status" value="5"/>
</dbReference>
<dbReference type="InterPro" id="IPR019775">
    <property type="entry name" value="WD40_repeat_CS"/>
</dbReference>
<dbReference type="GO" id="GO:0005524">
    <property type="term" value="F:ATP binding"/>
    <property type="evidence" value="ECO:0007669"/>
    <property type="project" value="UniProtKB-KW"/>
</dbReference>
<name>A0A8J3YVQ6_9ACTN</name>
<feature type="repeat" description="WD" evidence="8">
    <location>
        <begin position="734"/>
        <end position="767"/>
    </location>
</feature>
<dbReference type="InterPro" id="IPR020472">
    <property type="entry name" value="WD40_PAC1"/>
</dbReference>
<dbReference type="PROSITE" id="PS50294">
    <property type="entry name" value="WD_REPEATS_REGION"/>
    <property type="match status" value="5"/>
</dbReference>
<reference evidence="10" key="1">
    <citation type="submission" date="2021-01" db="EMBL/GenBank/DDBJ databases">
        <title>Whole genome shotgun sequence of Virgisporangium aliadipatigenens NBRC 105644.</title>
        <authorList>
            <person name="Komaki H."/>
            <person name="Tamura T."/>
        </authorList>
    </citation>
    <scope>NUCLEOTIDE SEQUENCE</scope>
    <source>
        <strain evidence="10">NBRC 105644</strain>
    </source>
</reference>
<feature type="repeat" description="WD" evidence="8">
    <location>
        <begin position="567"/>
        <end position="608"/>
    </location>
</feature>
<keyword evidence="3" id="KW-0677">Repeat</keyword>
<evidence type="ECO:0000313" key="10">
    <source>
        <dbReference type="EMBL" id="GIJ51408.1"/>
    </source>
</evidence>
<feature type="repeat" description="WD" evidence="8">
    <location>
        <begin position="609"/>
        <end position="650"/>
    </location>
</feature>
<organism evidence="10 11">
    <name type="scientific">Virgisporangium aliadipatigenens</name>
    <dbReference type="NCBI Taxonomy" id="741659"/>
    <lineage>
        <taxon>Bacteria</taxon>
        <taxon>Bacillati</taxon>
        <taxon>Actinomycetota</taxon>
        <taxon>Actinomycetes</taxon>
        <taxon>Micromonosporales</taxon>
        <taxon>Micromonosporaceae</taxon>
        <taxon>Virgisporangium</taxon>
    </lineage>
</organism>
<dbReference type="PANTHER" id="PTHR22847">
    <property type="entry name" value="WD40 REPEAT PROTEIN"/>
    <property type="match status" value="1"/>
</dbReference>
<keyword evidence="6" id="KW-0346">Stress response</keyword>